<proteinExistence type="predicted"/>
<keyword evidence="6" id="KW-1185">Reference proteome</keyword>
<evidence type="ECO:0000256" key="3">
    <source>
        <dbReference type="SAM" id="MobiDB-lite"/>
    </source>
</evidence>
<dbReference type="Proteomes" id="UP000226192">
    <property type="component" value="Unassembled WGS sequence"/>
</dbReference>
<dbReference type="EMBL" id="NJET01000005">
    <property type="protein sequence ID" value="PHH66843.1"/>
    <property type="molecule type" value="Genomic_DNA"/>
</dbReference>
<dbReference type="Gene3D" id="4.10.1000.10">
    <property type="entry name" value="Zinc finger, CCCH-type"/>
    <property type="match status" value="1"/>
</dbReference>
<dbReference type="Pfam" id="PF25542">
    <property type="entry name" value="zf-CCCH_12"/>
    <property type="match status" value="1"/>
</dbReference>
<dbReference type="Pfam" id="PF25540">
    <property type="entry name" value="DUF7923"/>
    <property type="match status" value="1"/>
</dbReference>
<protein>
    <recommendedName>
        <fullName evidence="4">C3H1-type domain-containing protein</fullName>
    </recommendedName>
</protein>
<evidence type="ECO:0000256" key="2">
    <source>
        <dbReference type="SAM" id="Coils"/>
    </source>
</evidence>
<name>A0A2C5YGV9_9HYPO</name>
<dbReference type="InterPro" id="IPR057683">
    <property type="entry name" value="DUF7923"/>
</dbReference>
<feature type="compositionally biased region" description="Low complexity" evidence="3">
    <location>
        <begin position="284"/>
        <end position="305"/>
    </location>
</feature>
<keyword evidence="1" id="KW-0479">Metal-binding</keyword>
<accession>A0A2C5YGV9</accession>
<feature type="region of interest" description="Disordered" evidence="3">
    <location>
        <begin position="272"/>
        <end position="337"/>
    </location>
</feature>
<evidence type="ECO:0000313" key="6">
    <source>
        <dbReference type="Proteomes" id="UP000226192"/>
    </source>
</evidence>
<evidence type="ECO:0000313" key="5">
    <source>
        <dbReference type="EMBL" id="PHH66843.1"/>
    </source>
</evidence>
<dbReference type="OrthoDB" id="3512845at2759"/>
<feature type="zinc finger region" description="C3H1-type" evidence="1">
    <location>
        <begin position="376"/>
        <end position="404"/>
    </location>
</feature>
<evidence type="ECO:0000256" key="1">
    <source>
        <dbReference type="PROSITE-ProRule" id="PRU00723"/>
    </source>
</evidence>
<organism evidence="5 6">
    <name type="scientific">Ophiocordyceps australis</name>
    <dbReference type="NCBI Taxonomy" id="1399860"/>
    <lineage>
        <taxon>Eukaryota</taxon>
        <taxon>Fungi</taxon>
        <taxon>Dikarya</taxon>
        <taxon>Ascomycota</taxon>
        <taxon>Pezizomycotina</taxon>
        <taxon>Sordariomycetes</taxon>
        <taxon>Hypocreomycetidae</taxon>
        <taxon>Hypocreales</taxon>
        <taxon>Ophiocordycipitaceae</taxon>
        <taxon>Ophiocordyceps</taxon>
    </lineage>
</organism>
<dbReference type="Pfam" id="PF25543">
    <property type="entry name" value="zf-CCCH_tandem"/>
    <property type="match status" value="1"/>
</dbReference>
<dbReference type="PROSITE" id="PS50103">
    <property type="entry name" value="ZF_C3H1"/>
    <property type="match status" value="1"/>
</dbReference>
<evidence type="ECO:0000259" key="4">
    <source>
        <dbReference type="PROSITE" id="PS50103"/>
    </source>
</evidence>
<comment type="caution">
    <text evidence="5">The sequence shown here is derived from an EMBL/GenBank/DDBJ whole genome shotgun (WGS) entry which is preliminary data.</text>
</comment>
<keyword evidence="1" id="KW-0863">Zinc-finger</keyword>
<feature type="compositionally biased region" description="Polar residues" evidence="3">
    <location>
        <begin position="308"/>
        <end position="317"/>
    </location>
</feature>
<sequence>MAVGPESMASFAERFQSLQKLNGEYEKLIQDLLLRLGCNEGIQVEKEKLLIDLQVSKLDLEDATESRRDLQQRLQKCNAELDWYRQELKAIKNRNSYVLVAIDGDGLIFRQQWIRLGVKGGIQAAEALRAMVSEHCGPSADKVEVVVKIVADLGGLARALVREGSLESPWHLRDFAAGFSQVYATCDMVDVGPGAASGKVKETTKWHLEHDSCKHVLLGVAHDGAYASFLTEILQDETVRPCITVIEGPPAAQELVDTQVNVMCMGSRLFRSDKPSARTQSNQSGTPTASPTPSIASSGAPAAPANMSWANVTSSGSPPLHMTLPKAPKAMSAPSRCRVQYQQIPPQQPDWSPGSRGLDEPITVSVQALENIKKRKDSDKLCNNHFLRGPCTKGDMCHFVHSYKPTPDEINAIAVLARQNPCTNGQYCEADDCIYGHHCPSIKDGVCIHPYCKFPDNAHPPGTKYKKLNIRSF</sequence>
<dbReference type="STRING" id="1399860.A0A2C5YGV9"/>
<dbReference type="PANTHER" id="PTHR37543:SF1">
    <property type="entry name" value="CCCH ZINC FINGER DNA BINDING PROTEIN (AFU_ORTHOLOGUE AFUA_5G12760)"/>
    <property type="match status" value="1"/>
</dbReference>
<dbReference type="GO" id="GO:0008270">
    <property type="term" value="F:zinc ion binding"/>
    <property type="evidence" value="ECO:0007669"/>
    <property type="project" value="UniProtKB-KW"/>
</dbReference>
<reference evidence="5 6" key="1">
    <citation type="submission" date="2017-06" db="EMBL/GenBank/DDBJ databases">
        <title>Ant-infecting Ophiocordyceps genomes reveal a high diversity of potential behavioral manipulation genes and a possible major role for enterotoxins.</title>
        <authorList>
            <person name="De Bekker C."/>
            <person name="Evans H.C."/>
            <person name="Brachmann A."/>
            <person name="Hughes D.P."/>
        </authorList>
    </citation>
    <scope>NUCLEOTIDE SEQUENCE [LARGE SCALE GENOMIC DNA]</scope>
    <source>
        <strain evidence="5 6">Map64</strain>
    </source>
</reference>
<feature type="domain" description="C3H1-type" evidence="4">
    <location>
        <begin position="376"/>
        <end position="404"/>
    </location>
</feature>
<feature type="coiled-coil region" evidence="2">
    <location>
        <begin position="53"/>
        <end position="94"/>
    </location>
</feature>
<dbReference type="SMART" id="SM00356">
    <property type="entry name" value="ZnF_C3H1"/>
    <property type="match status" value="1"/>
</dbReference>
<keyword evidence="1" id="KW-0862">Zinc</keyword>
<gene>
    <name evidence="5" type="ORF">CDD81_5975</name>
</gene>
<keyword evidence="2" id="KW-0175">Coiled coil</keyword>
<dbReference type="InterPro" id="IPR057654">
    <property type="entry name" value="Znf-CCCH_tandem"/>
</dbReference>
<dbReference type="InterPro" id="IPR000571">
    <property type="entry name" value="Znf_CCCH"/>
</dbReference>
<dbReference type="PANTHER" id="PTHR37543">
    <property type="entry name" value="CCCH ZINC FINGER DNA BINDING PROTEIN (AFU_ORTHOLOGUE AFUA_5G12760)"/>
    <property type="match status" value="1"/>
</dbReference>
<dbReference type="AlphaFoldDB" id="A0A2C5YGV9"/>